<feature type="transmembrane region" description="Helical" evidence="17">
    <location>
        <begin position="36"/>
        <end position="54"/>
    </location>
</feature>
<dbReference type="InterPro" id="IPR016187">
    <property type="entry name" value="CTDL_fold"/>
</dbReference>
<evidence type="ECO:0000256" key="12">
    <source>
        <dbReference type="ARBA" id="ARBA00023136"/>
    </source>
</evidence>
<evidence type="ECO:0000256" key="1">
    <source>
        <dbReference type="ARBA" id="ARBA00004606"/>
    </source>
</evidence>
<dbReference type="GO" id="GO:0030246">
    <property type="term" value="F:carbohydrate binding"/>
    <property type="evidence" value="ECO:0007669"/>
    <property type="project" value="UniProtKB-KW"/>
</dbReference>
<dbReference type="AlphaFoldDB" id="A0A3B3ZFK7"/>
<keyword evidence="12 17" id="KW-0472">Membrane</keyword>
<feature type="region of interest" description="Disordered" evidence="16">
    <location>
        <begin position="389"/>
        <end position="530"/>
    </location>
</feature>
<evidence type="ECO:0000313" key="20">
    <source>
        <dbReference type="Proteomes" id="UP000261520"/>
    </source>
</evidence>
<evidence type="ECO:0000256" key="9">
    <source>
        <dbReference type="ARBA" id="ARBA00022989"/>
    </source>
</evidence>
<evidence type="ECO:0000256" key="5">
    <source>
        <dbReference type="ARBA" id="ARBA00022734"/>
    </source>
</evidence>
<name>A0A3B3ZFK7_9GOBI</name>
<keyword evidence="9 17" id="KW-1133">Transmembrane helix</keyword>
<comment type="subcellular location">
    <subcellularLocation>
        <location evidence="1">Membrane</location>
        <topology evidence="1">Single-pass type II membrane protein</topology>
    </subcellularLocation>
</comment>
<proteinExistence type="predicted"/>
<dbReference type="InterPro" id="IPR050111">
    <property type="entry name" value="C-type_lectin/snaclec_domain"/>
</dbReference>
<keyword evidence="6" id="KW-0677">Repeat</keyword>
<dbReference type="Proteomes" id="UP000261520">
    <property type="component" value="Unplaced"/>
</dbReference>
<dbReference type="Gene3D" id="3.10.100.10">
    <property type="entry name" value="Mannose-Binding Protein A, subunit A"/>
    <property type="match status" value="1"/>
</dbReference>
<evidence type="ECO:0000256" key="10">
    <source>
        <dbReference type="ARBA" id="ARBA00023054"/>
    </source>
</evidence>
<evidence type="ECO:0000256" key="11">
    <source>
        <dbReference type="ARBA" id="ARBA00023119"/>
    </source>
</evidence>
<evidence type="ECO:0000256" key="3">
    <source>
        <dbReference type="ARBA" id="ARBA00022692"/>
    </source>
</evidence>
<protein>
    <recommendedName>
        <fullName evidence="2">Collectin-12</fullName>
    </recommendedName>
</protein>
<evidence type="ECO:0000256" key="15">
    <source>
        <dbReference type="SAM" id="Coils"/>
    </source>
</evidence>
<dbReference type="InterPro" id="IPR018378">
    <property type="entry name" value="C-type_lectin_CS"/>
</dbReference>
<organism evidence="19 20">
    <name type="scientific">Periophthalmus magnuspinnatus</name>
    <dbReference type="NCBI Taxonomy" id="409849"/>
    <lineage>
        <taxon>Eukaryota</taxon>
        <taxon>Metazoa</taxon>
        <taxon>Chordata</taxon>
        <taxon>Craniata</taxon>
        <taxon>Vertebrata</taxon>
        <taxon>Euteleostomi</taxon>
        <taxon>Actinopterygii</taxon>
        <taxon>Neopterygii</taxon>
        <taxon>Teleostei</taxon>
        <taxon>Neoteleostei</taxon>
        <taxon>Acanthomorphata</taxon>
        <taxon>Gobiaria</taxon>
        <taxon>Gobiiformes</taxon>
        <taxon>Gobioidei</taxon>
        <taxon>Gobiidae</taxon>
        <taxon>Oxudercinae</taxon>
        <taxon>Periophthalmus</taxon>
    </lineage>
</organism>
<evidence type="ECO:0000313" key="19">
    <source>
        <dbReference type="Ensembl" id="ENSPMGP00000003337.1"/>
    </source>
</evidence>
<feature type="coiled-coil region" evidence="15">
    <location>
        <begin position="249"/>
        <end position="301"/>
    </location>
</feature>
<feature type="domain" description="C-type lectin" evidence="18">
    <location>
        <begin position="542"/>
        <end position="659"/>
    </location>
</feature>
<evidence type="ECO:0000256" key="7">
    <source>
        <dbReference type="ARBA" id="ARBA00022837"/>
    </source>
</evidence>
<keyword evidence="8" id="KW-0735">Signal-anchor</keyword>
<dbReference type="PROSITE" id="PS00615">
    <property type="entry name" value="C_TYPE_LECTIN_1"/>
    <property type="match status" value="1"/>
</dbReference>
<dbReference type="PROSITE" id="PS50041">
    <property type="entry name" value="C_TYPE_LECTIN_2"/>
    <property type="match status" value="1"/>
</dbReference>
<evidence type="ECO:0000256" key="13">
    <source>
        <dbReference type="ARBA" id="ARBA00023157"/>
    </source>
</evidence>
<dbReference type="CDD" id="cd03590">
    <property type="entry name" value="CLECT_DC-SIGN_like"/>
    <property type="match status" value="1"/>
</dbReference>
<keyword evidence="3 17" id="KW-0812">Transmembrane</keyword>
<keyword evidence="7" id="KW-0106">Calcium</keyword>
<dbReference type="GO" id="GO:0005581">
    <property type="term" value="C:collagen trimer"/>
    <property type="evidence" value="ECO:0007669"/>
    <property type="project" value="UniProtKB-KW"/>
</dbReference>
<evidence type="ECO:0000256" key="16">
    <source>
        <dbReference type="SAM" id="MobiDB-lite"/>
    </source>
</evidence>
<keyword evidence="4" id="KW-0479">Metal-binding</keyword>
<dbReference type="InterPro" id="IPR016186">
    <property type="entry name" value="C-type_lectin-like/link_sf"/>
</dbReference>
<dbReference type="InterPro" id="IPR008160">
    <property type="entry name" value="Collagen"/>
</dbReference>
<evidence type="ECO:0000256" key="2">
    <source>
        <dbReference type="ARBA" id="ARBA00017460"/>
    </source>
</evidence>
<dbReference type="SUPFAM" id="SSF56436">
    <property type="entry name" value="C-type lectin-like"/>
    <property type="match status" value="1"/>
</dbReference>
<evidence type="ECO:0000256" key="4">
    <source>
        <dbReference type="ARBA" id="ARBA00022723"/>
    </source>
</evidence>
<dbReference type="Pfam" id="PF26004">
    <property type="entry name" value="COLEC12"/>
    <property type="match status" value="1"/>
</dbReference>
<feature type="compositionally biased region" description="Pro residues" evidence="16">
    <location>
        <begin position="518"/>
        <end position="527"/>
    </location>
</feature>
<keyword evidence="14" id="KW-0675">Receptor</keyword>
<keyword evidence="11" id="KW-0176">Collagen</keyword>
<keyword evidence="20" id="KW-1185">Reference proteome</keyword>
<keyword evidence="13" id="KW-1015">Disulfide bond</keyword>
<dbReference type="InterPro" id="IPR033989">
    <property type="entry name" value="CD209-like_CTLD"/>
</dbReference>
<dbReference type="InterPro" id="IPR001304">
    <property type="entry name" value="C-type_lectin-like"/>
</dbReference>
<dbReference type="Ensembl" id="ENSPMGT00000003538.1">
    <property type="protein sequence ID" value="ENSPMGP00000003337.1"/>
    <property type="gene ID" value="ENSPMGG00000002884.1"/>
</dbReference>
<evidence type="ECO:0000259" key="18">
    <source>
        <dbReference type="PROSITE" id="PS50041"/>
    </source>
</evidence>
<dbReference type="SMART" id="SM00034">
    <property type="entry name" value="CLECT"/>
    <property type="match status" value="1"/>
</dbReference>
<dbReference type="Pfam" id="PF01391">
    <property type="entry name" value="Collagen"/>
    <property type="match status" value="2"/>
</dbReference>
<sequence>MSYLNYVIFLCVSEGIQEGSQCTKCKNEWALKTSIALLYVLCILLTIAVAVLGYKGNNNTHVVMNSIWSLQRQLSVVQQHVHSDQAQLSELQSISEHLHSSQGSLQSSVDSNSASVRWVNGSLQTYSSLMEGLQDHTARLQTELQLHSRLQSEAVLSIGSLNISQAQQRALITALQRSVDDTSQAIHRMRSDFQTLEQMTRQTRSDAEWLRSKVENMQVVATNASSQAKANQDGLEELGSQLSYMSTLLQNTSTKAEAQDQALRELQDQHTDFGNFTSQKFEQLETRLDQSEQSMDRVTGNISFTTQLLGSINLNLNQLRTCSETVSQHTDLLLNLNNSVADVRMDSAALRSQQEELVARLDKEVTSLSIVMEEMKLVDTKHSQLITNFTILQGPPGPRGSRGEKGATGPAGQPGQKGERGEKGLAGVRGPRGEQGIPGPPGLPGPKGPPGVPGSPGSKGTRGSGGRAGPPGSKGEPGSAGLPGRDGLPGPQGDRGPPGLSGATGPPGEQGLRGLPGPVGPPGPAVPPSLSAPGCQNEWVNHKSKCYFFSKDLHTFDEAKTSCELKSASLLIIRDTEEQKWLKNQIYGKGYFWMGLTDRGEESVWQWLDGTKPSFTSWKPGQPDNWGHGHETGEDCAGLIHDALWNDFFCEDLISYICEREMEACMCLILLIALLYIFSC</sequence>
<reference evidence="19" key="2">
    <citation type="submission" date="2025-09" db="UniProtKB">
        <authorList>
            <consortium name="Ensembl"/>
        </authorList>
    </citation>
    <scope>IDENTIFICATION</scope>
</reference>
<evidence type="ECO:0000256" key="6">
    <source>
        <dbReference type="ARBA" id="ARBA00022737"/>
    </source>
</evidence>
<feature type="compositionally biased region" description="Gly residues" evidence="16">
    <location>
        <begin position="460"/>
        <end position="469"/>
    </location>
</feature>
<evidence type="ECO:0000256" key="14">
    <source>
        <dbReference type="ARBA" id="ARBA00023170"/>
    </source>
</evidence>
<evidence type="ECO:0000256" key="17">
    <source>
        <dbReference type="SAM" id="Phobius"/>
    </source>
</evidence>
<keyword evidence="10 15" id="KW-0175">Coiled coil</keyword>
<dbReference type="PANTHER" id="PTHR22803">
    <property type="entry name" value="MANNOSE, PHOSPHOLIPASE, LECTIN RECEPTOR RELATED"/>
    <property type="match status" value="1"/>
</dbReference>
<dbReference type="InterPro" id="IPR058762">
    <property type="entry name" value="COLEC12_dom"/>
</dbReference>
<keyword evidence="5" id="KW-0430">Lectin</keyword>
<dbReference type="Pfam" id="PF00059">
    <property type="entry name" value="Lectin_C"/>
    <property type="match status" value="1"/>
</dbReference>
<evidence type="ECO:0000256" key="8">
    <source>
        <dbReference type="ARBA" id="ARBA00022968"/>
    </source>
</evidence>
<reference evidence="19" key="1">
    <citation type="submission" date="2025-08" db="UniProtKB">
        <authorList>
            <consortium name="Ensembl"/>
        </authorList>
    </citation>
    <scope>IDENTIFICATION</scope>
</reference>
<accession>A0A3B3ZFK7</accession>
<feature type="compositionally biased region" description="Pro residues" evidence="16">
    <location>
        <begin position="438"/>
        <end position="453"/>
    </location>
</feature>